<dbReference type="Proteomes" id="UP000609879">
    <property type="component" value="Unassembled WGS sequence"/>
</dbReference>
<keyword evidence="8" id="KW-1185">Reference proteome</keyword>
<evidence type="ECO:0000313" key="8">
    <source>
        <dbReference type="Proteomes" id="UP000609879"/>
    </source>
</evidence>
<protein>
    <submittedName>
        <fullName evidence="7">Acetoacetyl-CoA synthetase</fullName>
    </submittedName>
</protein>
<dbReference type="CDD" id="cd05943">
    <property type="entry name" value="AACS"/>
    <property type="match status" value="1"/>
</dbReference>
<proteinExistence type="inferred from homology"/>
<dbReference type="PROSITE" id="PS00455">
    <property type="entry name" value="AMP_BINDING"/>
    <property type="match status" value="1"/>
</dbReference>
<feature type="domain" description="Acetyl-coenzyme A synthetase N-terminal" evidence="6">
    <location>
        <begin position="33"/>
        <end position="89"/>
    </location>
</feature>
<dbReference type="EMBL" id="BOMI01000148">
    <property type="protein sequence ID" value="GID78636.1"/>
    <property type="molecule type" value="Genomic_DNA"/>
</dbReference>
<dbReference type="PANTHER" id="PTHR42921:SF1">
    <property type="entry name" value="ACETOACETYL-COA SYNTHETASE"/>
    <property type="match status" value="1"/>
</dbReference>
<dbReference type="InterPro" id="IPR042099">
    <property type="entry name" value="ANL_N_sf"/>
</dbReference>
<reference evidence="7 8" key="1">
    <citation type="submission" date="2021-01" db="EMBL/GenBank/DDBJ databases">
        <title>Whole genome shotgun sequence of Actinoplanes deccanensis NBRC 13994.</title>
        <authorList>
            <person name="Komaki H."/>
            <person name="Tamura T."/>
        </authorList>
    </citation>
    <scope>NUCLEOTIDE SEQUENCE [LARGE SCALE GENOMIC DNA]</scope>
    <source>
        <strain evidence="7 8">NBRC 13994</strain>
    </source>
</reference>
<dbReference type="SUPFAM" id="SSF56801">
    <property type="entry name" value="Acetyl-CoA synthetase-like"/>
    <property type="match status" value="1"/>
</dbReference>
<evidence type="ECO:0000256" key="1">
    <source>
        <dbReference type="ARBA" id="ARBA00006432"/>
    </source>
</evidence>
<comment type="caution">
    <text evidence="7">The sequence shown here is derived from an EMBL/GenBank/DDBJ whole genome shotgun (WGS) entry which is preliminary data.</text>
</comment>
<evidence type="ECO:0000256" key="2">
    <source>
        <dbReference type="ARBA" id="ARBA00022598"/>
    </source>
</evidence>
<evidence type="ECO:0000259" key="6">
    <source>
        <dbReference type="Pfam" id="PF16177"/>
    </source>
</evidence>
<dbReference type="NCBIfam" id="TIGR01217">
    <property type="entry name" value="ac_ac_CoA_syn"/>
    <property type="match status" value="1"/>
</dbReference>
<keyword evidence="2" id="KW-0436">Ligase</keyword>
<dbReference type="RefSeq" id="WP_203773753.1">
    <property type="nucleotide sequence ID" value="NZ_BAAABO010000027.1"/>
</dbReference>
<feature type="domain" description="AMP-dependent synthetase/ligase" evidence="5">
    <location>
        <begin position="100"/>
        <end position="453"/>
    </location>
</feature>
<dbReference type="Gene3D" id="3.40.50.12780">
    <property type="entry name" value="N-terminal domain of ligase-like"/>
    <property type="match status" value="1"/>
</dbReference>
<accession>A0ABQ3YF52</accession>
<evidence type="ECO:0000313" key="7">
    <source>
        <dbReference type="EMBL" id="GID78636.1"/>
    </source>
</evidence>
<dbReference type="InterPro" id="IPR000873">
    <property type="entry name" value="AMP-dep_synth/lig_dom"/>
</dbReference>
<keyword evidence="4" id="KW-0067">ATP-binding</keyword>
<dbReference type="Pfam" id="PF16177">
    <property type="entry name" value="ACAS_N"/>
    <property type="match status" value="1"/>
</dbReference>
<comment type="similarity">
    <text evidence="1">Belongs to the ATP-dependent AMP-binding enzyme family.</text>
</comment>
<gene>
    <name evidence="7" type="ORF">Ade02nite_72770</name>
</gene>
<evidence type="ECO:0000259" key="5">
    <source>
        <dbReference type="Pfam" id="PF00501"/>
    </source>
</evidence>
<dbReference type="InterPro" id="IPR005914">
    <property type="entry name" value="Acac_CoA_synth"/>
</dbReference>
<dbReference type="Gene3D" id="3.30.300.30">
    <property type="match status" value="1"/>
</dbReference>
<evidence type="ECO:0000256" key="4">
    <source>
        <dbReference type="ARBA" id="ARBA00022840"/>
    </source>
</evidence>
<sequence>MTGTVLWEPPADIRETSRIGHYMSWLGRPGEDYASLWQWSVDDLPGFWRSIWDYFEVVAHDQPTAVLADAAMPGAQWFPGATLNYAENVLRMPGVGDDEPVVISYSQSRERSQLTARELRDEVRRVRAGLKARGVGKGDRVAAYAPNIPETYVVMLATASLGAIFSSCAPEFGVRSVIDRWQQIEPKVLVAVDGYRYGDKAVDRREEVAAIVEALPSIEHVVTIGYLHGGGDYDSLRRDEPMAYEHVPFDHPLYVLYSSGTTGLPKPIVHGHGGILLEHLKMLALHHDLGPGDRFFWFTTTGWMMWNFLVSGPAVGAAIVLFDGNPAHPGMSALWDLVDEAGITYFGTSAPFLMACRKAGLTPRKRLKGLGSTGAPLPPEGFDWVYEAVGSELQLQSLSGGTDVCTGFVGSVPLLPVTAGKIACRALGAKVEAYDPAGHPVIDELGELVITAPMPSMPVGFWNDPDGKRYREAYFDHFPGVWRHGDWITIGADGTCVITGRSDATLNRGGVRLGTAEFYSVVESLPEIADSVVVHLEQAGNPNGELLLFVVLAEGFTLDDTLRKRIASELRAALSPRHVPDEIHAVRAVPRTLSSKKLEVPVKRILTGTPVESAAAAGALANPSSLLEFAEHFRARG</sequence>
<dbReference type="Pfam" id="PF00501">
    <property type="entry name" value="AMP-binding"/>
    <property type="match status" value="1"/>
</dbReference>
<dbReference type="InterPro" id="IPR032387">
    <property type="entry name" value="ACAS_N"/>
</dbReference>
<keyword evidence="3" id="KW-0547">Nucleotide-binding</keyword>
<dbReference type="PANTHER" id="PTHR42921">
    <property type="entry name" value="ACETOACETYL-COA SYNTHETASE"/>
    <property type="match status" value="1"/>
</dbReference>
<organism evidence="7 8">
    <name type="scientific">Paractinoplanes deccanensis</name>
    <dbReference type="NCBI Taxonomy" id="113561"/>
    <lineage>
        <taxon>Bacteria</taxon>
        <taxon>Bacillati</taxon>
        <taxon>Actinomycetota</taxon>
        <taxon>Actinomycetes</taxon>
        <taxon>Micromonosporales</taxon>
        <taxon>Micromonosporaceae</taxon>
        <taxon>Paractinoplanes</taxon>
    </lineage>
</organism>
<evidence type="ECO:0000256" key="3">
    <source>
        <dbReference type="ARBA" id="ARBA00022741"/>
    </source>
</evidence>
<dbReference type="InterPro" id="IPR020845">
    <property type="entry name" value="AMP-binding_CS"/>
</dbReference>
<dbReference type="NCBIfam" id="NF002937">
    <property type="entry name" value="PRK03584.1"/>
    <property type="match status" value="1"/>
</dbReference>
<dbReference type="InterPro" id="IPR045851">
    <property type="entry name" value="AMP-bd_C_sf"/>
</dbReference>
<name>A0ABQ3YF52_9ACTN</name>